<dbReference type="PROSITE" id="PS50950">
    <property type="entry name" value="ZF_THAP"/>
    <property type="match status" value="1"/>
</dbReference>
<dbReference type="InterPro" id="IPR006612">
    <property type="entry name" value="THAP_Znf"/>
</dbReference>
<evidence type="ECO:0000313" key="15">
    <source>
        <dbReference type="Proteomes" id="UP000008237"/>
    </source>
</evidence>
<dbReference type="AlphaFoldDB" id="E2BL01"/>
<dbReference type="SMART" id="SM00980">
    <property type="entry name" value="THAP"/>
    <property type="match status" value="1"/>
</dbReference>
<evidence type="ECO:0000256" key="6">
    <source>
        <dbReference type="ARBA" id="ARBA00023015"/>
    </source>
</evidence>
<dbReference type="EMBL" id="GL448858">
    <property type="protein sequence ID" value="EFN83622.1"/>
    <property type="molecule type" value="Genomic_DNA"/>
</dbReference>
<dbReference type="Proteomes" id="UP000008237">
    <property type="component" value="Unassembled WGS sequence"/>
</dbReference>
<dbReference type="InterPro" id="IPR026516">
    <property type="entry name" value="THAP1/10"/>
</dbReference>
<evidence type="ECO:0000256" key="1">
    <source>
        <dbReference type="ARBA" id="ARBA00004642"/>
    </source>
</evidence>
<keyword evidence="3" id="KW-0479">Metal-binding</keyword>
<reference evidence="14 15" key="1">
    <citation type="journal article" date="2010" name="Science">
        <title>Genomic comparison of the ants Camponotus floridanus and Harpegnathos saltator.</title>
        <authorList>
            <person name="Bonasio R."/>
            <person name="Zhang G."/>
            <person name="Ye C."/>
            <person name="Mutti N.S."/>
            <person name="Fang X."/>
            <person name="Qin N."/>
            <person name="Donahue G."/>
            <person name="Yang P."/>
            <person name="Li Q."/>
            <person name="Li C."/>
            <person name="Zhang P."/>
            <person name="Huang Z."/>
            <person name="Berger S.L."/>
            <person name="Reinberg D."/>
            <person name="Wang J."/>
            <person name="Liebig J."/>
        </authorList>
    </citation>
    <scope>NUCLEOTIDE SEQUENCE [LARGE SCALE GENOMIC DNA]</scope>
    <source>
        <strain evidence="14 15">R22 G/1</strain>
    </source>
</reference>
<dbReference type="Pfam" id="PF05485">
    <property type="entry name" value="THAP"/>
    <property type="match status" value="1"/>
</dbReference>
<evidence type="ECO:0000256" key="8">
    <source>
        <dbReference type="ARBA" id="ARBA00023125"/>
    </source>
</evidence>
<dbReference type="GO" id="GO:0008270">
    <property type="term" value="F:zinc ion binding"/>
    <property type="evidence" value="ECO:0007669"/>
    <property type="project" value="UniProtKB-KW"/>
</dbReference>
<keyword evidence="4 12" id="KW-0863">Zinc-finger</keyword>
<keyword evidence="9" id="KW-0804">Transcription</keyword>
<keyword evidence="8 12" id="KW-0238">DNA-binding</keyword>
<evidence type="ECO:0000256" key="7">
    <source>
        <dbReference type="ARBA" id="ARBA00023054"/>
    </source>
</evidence>
<evidence type="ECO:0000256" key="5">
    <source>
        <dbReference type="ARBA" id="ARBA00022833"/>
    </source>
</evidence>
<evidence type="ECO:0000259" key="13">
    <source>
        <dbReference type="PROSITE" id="PS50950"/>
    </source>
</evidence>
<keyword evidence="5" id="KW-0862">Zinc</keyword>
<feature type="domain" description="THAP-type" evidence="13">
    <location>
        <begin position="1"/>
        <end position="59"/>
    </location>
</feature>
<feature type="non-terminal residue" evidence="14">
    <location>
        <position position="59"/>
    </location>
</feature>
<keyword evidence="6" id="KW-0805">Transcription regulation</keyword>
<evidence type="ECO:0000313" key="14">
    <source>
        <dbReference type="EMBL" id="EFN83622.1"/>
    </source>
</evidence>
<evidence type="ECO:0000256" key="10">
    <source>
        <dbReference type="ARBA" id="ARBA00023242"/>
    </source>
</evidence>
<dbReference type="PANTHER" id="PTHR46600:SF1">
    <property type="entry name" value="THAP DOMAIN-CONTAINING PROTEIN 1"/>
    <property type="match status" value="1"/>
</dbReference>
<keyword evidence="11" id="KW-0131">Cell cycle</keyword>
<feature type="non-terminal residue" evidence="14">
    <location>
        <position position="1"/>
    </location>
</feature>
<evidence type="ECO:0000256" key="9">
    <source>
        <dbReference type="ARBA" id="ARBA00023163"/>
    </source>
</evidence>
<organism evidence="15">
    <name type="scientific">Harpegnathos saltator</name>
    <name type="common">Jerdon's jumping ant</name>
    <dbReference type="NCBI Taxonomy" id="610380"/>
    <lineage>
        <taxon>Eukaryota</taxon>
        <taxon>Metazoa</taxon>
        <taxon>Ecdysozoa</taxon>
        <taxon>Arthropoda</taxon>
        <taxon>Hexapoda</taxon>
        <taxon>Insecta</taxon>
        <taxon>Pterygota</taxon>
        <taxon>Neoptera</taxon>
        <taxon>Endopterygota</taxon>
        <taxon>Hymenoptera</taxon>
        <taxon>Apocrita</taxon>
        <taxon>Aculeata</taxon>
        <taxon>Formicoidea</taxon>
        <taxon>Formicidae</taxon>
        <taxon>Ponerinae</taxon>
        <taxon>Ponerini</taxon>
        <taxon>Harpegnathos</taxon>
    </lineage>
</organism>
<dbReference type="GO" id="GO:0043565">
    <property type="term" value="F:sequence-specific DNA binding"/>
    <property type="evidence" value="ECO:0007669"/>
    <property type="project" value="InterPro"/>
</dbReference>
<accession>E2BL01</accession>
<keyword evidence="7" id="KW-0175">Coiled coil</keyword>
<name>E2BL01_HARSA</name>
<keyword evidence="10" id="KW-0539">Nucleus</keyword>
<evidence type="ECO:0000256" key="2">
    <source>
        <dbReference type="ARBA" id="ARBA00006177"/>
    </source>
</evidence>
<gene>
    <name evidence="14" type="ORF">EAI_06571</name>
</gene>
<comment type="similarity">
    <text evidence="2">Belongs to the THAP1 family.</text>
</comment>
<evidence type="ECO:0000256" key="12">
    <source>
        <dbReference type="PROSITE-ProRule" id="PRU00309"/>
    </source>
</evidence>
<dbReference type="PANTHER" id="PTHR46600">
    <property type="entry name" value="THAP DOMAIN-CONTAINING"/>
    <property type="match status" value="1"/>
</dbReference>
<keyword evidence="15" id="KW-1185">Reference proteome</keyword>
<proteinExistence type="inferred from homology"/>
<evidence type="ECO:0000256" key="4">
    <source>
        <dbReference type="ARBA" id="ARBA00022771"/>
    </source>
</evidence>
<dbReference type="InParanoid" id="E2BL01"/>
<dbReference type="GO" id="GO:0005654">
    <property type="term" value="C:nucleoplasm"/>
    <property type="evidence" value="ECO:0007669"/>
    <property type="project" value="UniProtKB-SubCell"/>
</dbReference>
<evidence type="ECO:0000256" key="3">
    <source>
        <dbReference type="ARBA" id="ARBA00022723"/>
    </source>
</evidence>
<dbReference type="SUPFAM" id="SSF57716">
    <property type="entry name" value="Glucocorticoid receptor-like (DNA-binding domain)"/>
    <property type="match status" value="1"/>
</dbReference>
<evidence type="ECO:0000256" key="11">
    <source>
        <dbReference type="ARBA" id="ARBA00023306"/>
    </source>
</evidence>
<protein>
    <recommendedName>
        <fullName evidence="13">THAP-type domain-containing protein</fullName>
    </recommendedName>
</protein>
<sequence length="59" mass="7132">RFPIKRPRERQSWLKNLSLRDNKQPLEYLRVCSEHFSEKCFIRENGIVTLRQGSIPTLF</sequence>
<comment type="subcellular location">
    <subcellularLocation>
        <location evidence="1">Nucleus</location>
        <location evidence="1">Nucleoplasm</location>
    </subcellularLocation>
</comment>